<gene>
    <name evidence="1" type="ORF">QFC21_004014</name>
</gene>
<organism evidence="1 2">
    <name type="scientific">Naganishia friedmannii</name>
    <dbReference type="NCBI Taxonomy" id="89922"/>
    <lineage>
        <taxon>Eukaryota</taxon>
        <taxon>Fungi</taxon>
        <taxon>Dikarya</taxon>
        <taxon>Basidiomycota</taxon>
        <taxon>Agaricomycotina</taxon>
        <taxon>Tremellomycetes</taxon>
        <taxon>Filobasidiales</taxon>
        <taxon>Filobasidiaceae</taxon>
        <taxon>Naganishia</taxon>
    </lineage>
</organism>
<dbReference type="Proteomes" id="UP001227268">
    <property type="component" value="Unassembled WGS sequence"/>
</dbReference>
<comment type="caution">
    <text evidence="1">The sequence shown here is derived from an EMBL/GenBank/DDBJ whole genome shotgun (WGS) entry which is preliminary data.</text>
</comment>
<name>A0ACC2VJQ7_9TREE</name>
<evidence type="ECO:0000313" key="2">
    <source>
        <dbReference type="Proteomes" id="UP001227268"/>
    </source>
</evidence>
<evidence type="ECO:0000313" key="1">
    <source>
        <dbReference type="EMBL" id="KAJ9099135.1"/>
    </source>
</evidence>
<sequence>MSDEITEFEKAVQDALTTKRLSGTHVQNVTESGTRLLKYDRQIIDYLLATLRSLPPKSAQRISLLYCTDALCRAVRSLWRRAAAATTTAGQHTPDGSAGAGAPAGQQVYDPRTKAVAQSFLENMETVVETFVAQLLAPGYIPPNTASDSTNPSVTAGPGGVEVWVEGKEKMRKIIEIWRKNETFASAVMDRLETLLKDLDRIQATRLVPGLAGLIGVGAGVGAGAQEGKGGPGLSGPLAGTSNGVANLLSLLAAHSIPSTGVAGTIDASGKGTPTTGYPVMGITPTTTTMPVPASMSSFTPPATNHAAAGAPPPDYTKLLSTLTSHAVVGAGGPGGSPSIMSPAAHTSFTAMAAGAYGQSIPPPNVNDALAKRDEIARRLAPGGVMTPPAPAFASGNLGSPSRTAPGYPSYNDSSAPPPGQSPSTSTSGRQLPVHPDRAAFARAEPSQNRGWSNDNDDYNRAGPGPSYSRGSGYGGYRGSSDGPRGGYRGASDGPRGGGRGGRGGGRGGYSRDYGYDSSRPSGYPPAREQHGYAPPAAGAPIQSFEDAESNSRRYGIPQASGDRESNPQMHGRAPLPPPQAGKDEFGRDTTAEAAAADQGGYKRPRSSVGAAGREEGKRPRTEDTMPHENVQATTVPSSAANASGATLETYDWKLFAPSDGTSWATLGEAWKRSNNGREPTQQELMLAFMNHQMAAPGANGAGDPQQQQMMSMMMSQMMGGSSDSGNTGGSGYAPPQRSYRSHDDTHQQARVSWDEEDGPYANFGRAARGRGGGGFRGGRGGRGGGRGGFGGGDNEYGNEYGNCGSADKLEIQLYVLGD</sequence>
<keyword evidence="2" id="KW-1185">Reference proteome</keyword>
<dbReference type="EMBL" id="JASBWT010000013">
    <property type="protein sequence ID" value="KAJ9099135.1"/>
    <property type="molecule type" value="Genomic_DNA"/>
</dbReference>
<proteinExistence type="predicted"/>
<accession>A0ACC2VJQ7</accession>
<protein>
    <submittedName>
        <fullName evidence="1">Uncharacterized protein</fullName>
    </submittedName>
</protein>
<reference evidence="1" key="1">
    <citation type="submission" date="2023-04" db="EMBL/GenBank/DDBJ databases">
        <title>Draft Genome sequencing of Naganishia species isolated from polar environments using Oxford Nanopore Technology.</title>
        <authorList>
            <person name="Leo P."/>
            <person name="Venkateswaran K."/>
        </authorList>
    </citation>
    <scope>NUCLEOTIDE SEQUENCE</scope>
    <source>
        <strain evidence="1">MNA-CCFEE 5423</strain>
    </source>
</reference>